<dbReference type="AlphaFoldDB" id="A0A0Q3XA13"/>
<dbReference type="Proteomes" id="UP000051836">
    <property type="component" value="Unassembled WGS sequence"/>
</dbReference>
<evidence type="ECO:0000313" key="2">
    <source>
        <dbReference type="EMBL" id="KQL60580.1"/>
    </source>
</evidence>
<keyword evidence="3" id="KW-1185">Reference proteome</keyword>
<sequence>MYQLHPSSVSVEEEKKVSGGKTATLPLFNRAERTKHLLTTFLGPPSSPTHKASMFLMQEPASPLRDPAPHPSMLMLCDWRVPSNEALTCTAHASPELTRERTQTPKMIMFF</sequence>
<reference evidence="2 3" key="1">
    <citation type="submission" date="2015-10" db="EMBL/GenBank/DDBJ databases">
        <authorList>
            <person name="Gilbert D.G."/>
        </authorList>
    </citation>
    <scope>NUCLEOTIDE SEQUENCE [LARGE SCALE GENOMIC DNA]</scope>
    <source>
        <strain evidence="2">FVVF132</strain>
    </source>
</reference>
<evidence type="ECO:0000256" key="1">
    <source>
        <dbReference type="SAM" id="MobiDB-lite"/>
    </source>
</evidence>
<dbReference type="EMBL" id="LMAW01000118">
    <property type="protein sequence ID" value="KQL60580.1"/>
    <property type="molecule type" value="Genomic_DNA"/>
</dbReference>
<evidence type="ECO:0000313" key="3">
    <source>
        <dbReference type="Proteomes" id="UP000051836"/>
    </source>
</evidence>
<comment type="caution">
    <text evidence="2">The sequence shown here is derived from an EMBL/GenBank/DDBJ whole genome shotgun (WGS) entry which is preliminary data.</text>
</comment>
<protein>
    <submittedName>
        <fullName evidence="2">Uncharacterized protein</fullName>
    </submittedName>
</protein>
<gene>
    <name evidence="2" type="ORF">AAES_05718</name>
</gene>
<organism evidence="2 3">
    <name type="scientific">Amazona aestiva</name>
    <name type="common">Blue-fronted Amazon parrot</name>
    <dbReference type="NCBI Taxonomy" id="12930"/>
    <lineage>
        <taxon>Eukaryota</taxon>
        <taxon>Metazoa</taxon>
        <taxon>Chordata</taxon>
        <taxon>Craniata</taxon>
        <taxon>Vertebrata</taxon>
        <taxon>Euteleostomi</taxon>
        <taxon>Archelosauria</taxon>
        <taxon>Archosauria</taxon>
        <taxon>Dinosauria</taxon>
        <taxon>Saurischia</taxon>
        <taxon>Theropoda</taxon>
        <taxon>Coelurosauria</taxon>
        <taxon>Aves</taxon>
        <taxon>Neognathae</taxon>
        <taxon>Neoaves</taxon>
        <taxon>Telluraves</taxon>
        <taxon>Australaves</taxon>
        <taxon>Psittaciformes</taxon>
        <taxon>Psittacidae</taxon>
        <taxon>Amazona</taxon>
    </lineage>
</organism>
<name>A0A0Q3XA13_AMAAE</name>
<proteinExistence type="predicted"/>
<feature type="region of interest" description="Disordered" evidence="1">
    <location>
        <begin position="1"/>
        <end position="20"/>
    </location>
</feature>
<accession>A0A0Q3XA13</accession>